<dbReference type="GO" id="GO:0006898">
    <property type="term" value="P:receptor-mediated endocytosis"/>
    <property type="evidence" value="ECO:0007669"/>
    <property type="project" value="TreeGrafter"/>
</dbReference>
<dbReference type="Gene3D" id="2.130.10.110">
    <property type="entry name" value="Clathrin heavy-chain terminal domain"/>
    <property type="match status" value="2"/>
</dbReference>
<dbReference type="GO" id="GO:0006886">
    <property type="term" value="P:intracellular protein transport"/>
    <property type="evidence" value="ECO:0007669"/>
    <property type="project" value="InterPro"/>
</dbReference>
<dbReference type="PANTHER" id="PTHR10292">
    <property type="entry name" value="CLATHRIN HEAVY CHAIN RELATED"/>
    <property type="match status" value="1"/>
</dbReference>
<organism evidence="1 2">
    <name type="scientific">Paralvinella palmiformis</name>
    <dbReference type="NCBI Taxonomy" id="53620"/>
    <lineage>
        <taxon>Eukaryota</taxon>
        <taxon>Metazoa</taxon>
        <taxon>Spiralia</taxon>
        <taxon>Lophotrochozoa</taxon>
        <taxon>Annelida</taxon>
        <taxon>Polychaeta</taxon>
        <taxon>Sedentaria</taxon>
        <taxon>Canalipalpata</taxon>
        <taxon>Terebellida</taxon>
        <taxon>Terebelliformia</taxon>
        <taxon>Alvinellidae</taxon>
        <taxon>Paralvinella</taxon>
    </lineage>
</organism>
<keyword evidence="2" id="KW-1185">Reference proteome</keyword>
<accession>A0AAD9JLU2</accession>
<name>A0AAD9JLU2_9ANNE</name>
<gene>
    <name evidence="1" type="ORF">LSH36_236g02020</name>
</gene>
<dbReference type="GO" id="GO:0032051">
    <property type="term" value="F:clathrin light chain binding"/>
    <property type="evidence" value="ECO:0007669"/>
    <property type="project" value="TreeGrafter"/>
</dbReference>
<sequence>MEETLPPEEQSLVNIEKIIKLPDIGVDKEFCTWTRVTLTSDKYICVRYKTQDSNNHSKKEKILALSFDGTERHVSLPDGPERAAISPPTQCSTSNTKTSLLAYQDPLCLFDLDINLHTAEVVNYKVDDTLSWLAVTALIPEPNGIDAVTQIYSAKRQISQCISAHTILFTMYTTSCGNSTCLLLCTAYRDTGSSGKVNIMPLSINQPICDNNTSAVTDSLTFPDDPNHYDFPVSLHAASTGGLLYVLTKYGLMYVCDMSTAQCLCQVYISKDVVFTSSLTAEGSGLIIVNRAGQVLQVDLDTESLRKYVEHRLNRPDVAKRLSALLSSDKQFDT</sequence>
<proteinExistence type="predicted"/>
<dbReference type="SUPFAM" id="SSF50989">
    <property type="entry name" value="Clathrin heavy-chain terminal domain"/>
    <property type="match status" value="1"/>
</dbReference>
<reference evidence="1" key="1">
    <citation type="journal article" date="2023" name="Mol. Biol. Evol.">
        <title>Third-Generation Sequencing Reveals the Adaptive Role of the Epigenome in Three Deep-Sea Polychaetes.</title>
        <authorList>
            <person name="Perez M."/>
            <person name="Aroh O."/>
            <person name="Sun Y."/>
            <person name="Lan Y."/>
            <person name="Juniper S.K."/>
            <person name="Young C.R."/>
            <person name="Angers B."/>
            <person name="Qian P.Y."/>
        </authorList>
    </citation>
    <scope>NUCLEOTIDE SEQUENCE</scope>
    <source>
        <strain evidence="1">P08H-3</strain>
    </source>
</reference>
<dbReference type="EMBL" id="JAODUP010000236">
    <property type="protein sequence ID" value="KAK2155584.1"/>
    <property type="molecule type" value="Genomic_DNA"/>
</dbReference>
<dbReference type="InterPro" id="IPR016025">
    <property type="entry name" value="Clathrin_H-chain_N"/>
</dbReference>
<protein>
    <recommendedName>
        <fullName evidence="3">Clathrin heavy chain</fullName>
    </recommendedName>
</protein>
<dbReference type="GO" id="GO:0030130">
    <property type="term" value="C:clathrin coat of trans-Golgi network vesicle"/>
    <property type="evidence" value="ECO:0007669"/>
    <property type="project" value="InterPro"/>
</dbReference>
<dbReference type="AlphaFoldDB" id="A0AAD9JLU2"/>
<evidence type="ECO:0008006" key="3">
    <source>
        <dbReference type="Google" id="ProtNLM"/>
    </source>
</evidence>
<dbReference type="Proteomes" id="UP001208570">
    <property type="component" value="Unassembled WGS sequence"/>
</dbReference>
<evidence type="ECO:0000313" key="2">
    <source>
        <dbReference type="Proteomes" id="UP001208570"/>
    </source>
</evidence>
<comment type="caution">
    <text evidence="1">The sequence shown here is derived from an EMBL/GenBank/DDBJ whole genome shotgun (WGS) entry which is preliminary data.</text>
</comment>
<dbReference type="GO" id="GO:0030132">
    <property type="term" value="C:clathrin coat of coated pit"/>
    <property type="evidence" value="ECO:0007669"/>
    <property type="project" value="InterPro"/>
</dbReference>
<dbReference type="GO" id="GO:0005198">
    <property type="term" value="F:structural molecule activity"/>
    <property type="evidence" value="ECO:0007669"/>
    <property type="project" value="InterPro"/>
</dbReference>
<dbReference type="PANTHER" id="PTHR10292:SF1">
    <property type="entry name" value="CLATHRIN HEAVY CHAIN"/>
    <property type="match status" value="1"/>
</dbReference>
<dbReference type="GO" id="GO:0071439">
    <property type="term" value="C:clathrin complex"/>
    <property type="evidence" value="ECO:0007669"/>
    <property type="project" value="TreeGrafter"/>
</dbReference>
<evidence type="ECO:0000313" key="1">
    <source>
        <dbReference type="EMBL" id="KAK2155584.1"/>
    </source>
</evidence>